<keyword evidence="2" id="KW-0812">Transmembrane</keyword>
<feature type="region of interest" description="Disordered" evidence="1">
    <location>
        <begin position="96"/>
        <end position="125"/>
    </location>
</feature>
<dbReference type="Proteomes" id="UP000799440">
    <property type="component" value="Unassembled WGS sequence"/>
</dbReference>
<keyword evidence="4" id="KW-1185">Reference proteome</keyword>
<reference evidence="3" key="1">
    <citation type="journal article" date="2020" name="Stud. Mycol.">
        <title>101 Dothideomycetes genomes: a test case for predicting lifestyles and emergence of pathogens.</title>
        <authorList>
            <person name="Haridas S."/>
            <person name="Albert R."/>
            <person name="Binder M."/>
            <person name="Bloem J."/>
            <person name="Labutti K."/>
            <person name="Salamov A."/>
            <person name="Andreopoulos B."/>
            <person name="Baker S."/>
            <person name="Barry K."/>
            <person name="Bills G."/>
            <person name="Bluhm B."/>
            <person name="Cannon C."/>
            <person name="Castanera R."/>
            <person name="Culley D."/>
            <person name="Daum C."/>
            <person name="Ezra D."/>
            <person name="Gonzalez J."/>
            <person name="Henrissat B."/>
            <person name="Kuo A."/>
            <person name="Liang C."/>
            <person name="Lipzen A."/>
            <person name="Lutzoni F."/>
            <person name="Magnuson J."/>
            <person name="Mondo S."/>
            <person name="Nolan M."/>
            <person name="Ohm R."/>
            <person name="Pangilinan J."/>
            <person name="Park H.-J."/>
            <person name="Ramirez L."/>
            <person name="Alfaro M."/>
            <person name="Sun H."/>
            <person name="Tritt A."/>
            <person name="Yoshinaga Y."/>
            <person name="Zwiers L.-H."/>
            <person name="Turgeon B."/>
            <person name="Goodwin S."/>
            <person name="Spatafora J."/>
            <person name="Crous P."/>
            <person name="Grigoriev I."/>
        </authorList>
    </citation>
    <scope>NUCLEOTIDE SEQUENCE</scope>
    <source>
        <strain evidence="3">CBS 119925</strain>
    </source>
</reference>
<keyword evidence="2" id="KW-0472">Membrane</keyword>
<name>A0A6A6VGM2_9PLEO</name>
<protein>
    <submittedName>
        <fullName evidence="3">Uncharacterized protein</fullName>
    </submittedName>
</protein>
<evidence type="ECO:0000256" key="2">
    <source>
        <dbReference type="SAM" id="Phobius"/>
    </source>
</evidence>
<dbReference type="AlphaFoldDB" id="A0A6A6VGM2"/>
<sequence length="125" mass="14081">MSLLRQTLWFLFFPPSCPDFHVLPFTIFLIASVFHFFFYLLDRPFSIGIGPCPSLCSFPSIKSLAATFSPFPLPFLNPFLPSSTSVAHCSPVTHLIPHSPRKHASLHAQRRGPRGPRRSGYCPPR</sequence>
<keyword evidence="2" id="KW-1133">Transmembrane helix</keyword>
<feature type="compositionally biased region" description="Basic residues" evidence="1">
    <location>
        <begin position="99"/>
        <end position="117"/>
    </location>
</feature>
<gene>
    <name evidence="3" type="ORF">M011DRAFT_319691</name>
</gene>
<dbReference type="EMBL" id="MU006567">
    <property type="protein sequence ID" value="KAF2748949.1"/>
    <property type="molecule type" value="Genomic_DNA"/>
</dbReference>
<proteinExistence type="predicted"/>
<evidence type="ECO:0000313" key="4">
    <source>
        <dbReference type="Proteomes" id="UP000799440"/>
    </source>
</evidence>
<accession>A0A6A6VGM2</accession>
<feature type="transmembrane region" description="Helical" evidence="2">
    <location>
        <begin position="20"/>
        <end position="41"/>
    </location>
</feature>
<evidence type="ECO:0000256" key="1">
    <source>
        <dbReference type="SAM" id="MobiDB-lite"/>
    </source>
</evidence>
<organism evidence="3 4">
    <name type="scientific">Sporormia fimetaria CBS 119925</name>
    <dbReference type="NCBI Taxonomy" id="1340428"/>
    <lineage>
        <taxon>Eukaryota</taxon>
        <taxon>Fungi</taxon>
        <taxon>Dikarya</taxon>
        <taxon>Ascomycota</taxon>
        <taxon>Pezizomycotina</taxon>
        <taxon>Dothideomycetes</taxon>
        <taxon>Pleosporomycetidae</taxon>
        <taxon>Pleosporales</taxon>
        <taxon>Sporormiaceae</taxon>
        <taxon>Sporormia</taxon>
    </lineage>
</organism>
<evidence type="ECO:0000313" key="3">
    <source>
        <dbReference type="EMBL" id="KAF2748949.1"/>
    </source>
</evidence>